<dbReference type="InterPro" id="IPR029062">
    <property type="entry name" value="Class_I_gatase-like"/>
</dbReference>
<dbReference type="PANTHER" id="PTHR43873">
    <property type="entry name" value="COBYRINATE A,C-DIAMIDE SYNTHASE"/>
    <property type="match status" value="1"/>
</dbReference>
<dbReference type="NCBIfam" id="NF002204">
    <property type="entry name" value="PRK01077.1"/>
    <property type="match status" value="1"/>
</dbReference>
<dbReference type="PANTHER" id="PTHR43873:SF1">
    <property type="entry name" value="COBYRINATE A,C-DIAMIDE SYNTHASE"/>
    <property type="match status" value="1"/>
</dbReference>
<comment type="cofactor">
    <cofactor evidence="1">
        <name>Mg(2+)</name>
        <dbReference type="ChEBI" id="CHEBI:18420"/>
    </cofactor>
</comment>
<organism evidence="9 10">
    <name type="scientific">Bacteroides pectinophilus CAG:437</name>
    <dbReference type="NCBI Taxonomy" id="1263051"/>
    <lineage>
        <taxon>Bacteria</taxon>
        <taxon>Bacillati</taxon>
        <taxon>Bacillota</taxon>
        <taxon>Clostridia</taxon>
        <taxon>Eubacteriales</taxon>
    </lineage>
</organism>
<sequence>MAKSIMISGASSGCGKTTFTCALLKIFEEKGMKTASFKCGPDYIDTMFHSAVTKRPSYNLDTFFMSDEVLCDTFYRHSEDCDMAVIEGVMGYYDGTGEDGFGSSSYEIAVKTDTPVLLIVNGGGCSASVLAVMKGFMELVCDSMIAGFIINNVTEMTYRYIKKLAAKYFGRNMIAGYIPKLPKECLLSSRHLGLVTAGEIDNIDDIISKTVDIIRQCIDIDMITDMAGSINNPYMPGDSGSYEKTAAGGGTHSSHSDSSDGMPVIAIARDDAFCFYYQDNLEMLQSLGCTVEYFSPLADEPVPEYASGLIIGGGYPENHLEALAANKITSESVRKCIESGMPCIAECGGFMYLGRCIDGKNMTGLLDVESSNTGHLVRFGYVTVTADRDTLLLKKGQSIKAHEFHYYDSSDNGAACTASKTNGRSWQCIHAENNIFAGYPHMHFASNMGAAEKFVRSCGEYKRLKMR</sequence>
<dbReference type="InterPro" id="IPR011698">
    <property type="entry name" value="GATase_3"/>
</dbReference>
<feature type="domain" description="CobB/CobQ-like glutamine amidotransferase" evidence="8">
    <location>
        <begin position="265"/>
        <end position="447"/>
    </location>
</feature>
<gene>
    <name evidence="9" type="ORF">BN656_00067</name>
</gene>
<comment type="caution">
    <text evidence="9">The sequence shown here is derived from an EMBL/GenBank/DDBJ whole genome shotgun (WGS) entry which is preliminary data.</text>
</comment>
<dbReference type="SUPFAM" id="SSF52317">
    <property type="entry name" value="Class I glutamine amidotransferase-like"/>
    <property type="match status" value="1"/>
</dbReference>
<dbReference type="InterPro" id="IPR002586">
    <property type="entry name" value="CobQ/CobB/MinD/ParA_Nub-bd_dom"/>
</dbReference>
<evidence type="ECO:0000313" key="10">
    <source>
        <dbReference type="Proteomes" id="UP000018141"/>
    </source>
</evidence>
<dbReference type="Pfam" id="PF07685">
    <property type="entry name" value="GATase_3"/>
    <property type="match status" value="1"/>
</dbReference>
<feature type="domain" description="CobQ/CobB/MinD/ParA nucleotide binding" evidence="7">
    <location>
        <begin position="5"/>
        <end position="184"/>
    </location>
</feature>
<keyword evidence="2" id="KW-0436">Ligase</keyword>
<evidence type="ECO:0000256" key="5">
    <source>
        <dbReference type="ARBA" id="ARBA00022842"/>
    </source>
</evidence>
<keyword evidence="5" id="KW-0460">Magnesium</keyword>
<evidence type="ECO:0000256" key="2">
    <source>
        <dbReference type="ARBA" id="ARBA00022598"/>
    </source>
</evidence>
<evidence type="ECO:0000313" key="9">
    <source>
        <dbReference type="EMBL" id="CDD58978.1"/>
    </source>
</evidence>
<dbReference type="Gene3D" id="3.40.50.300">
    <property type="entry name" value="P-loop containing nucleotide triphosphate hydrolases"/>
    <property type="match status" value="2"/>
</dbReference>
<protein>
    <submittedName>
        <fullName evidence="9">Uncharacterized protein</fullName>
    </submittedName>
</protein>
<dbReference type="Gene3D" id="3.40.50.880">
    <property type="match status" value="1"/>
</dbReference>
<evidence type="ECO:0000256" key="4">
    <source>
        <dbReference type="ARBA" id="ARBA00022840"/>
    </source>
</evidence>
<dbReference type="AlphaFoldDB" id="R7ADU1"/>
<evidence type="ECO:0000256" key="3">
    <source>
        <dbReference type="ARBA" id="ARBA00022741"/>
    </source>
</evidence>
<dbReference type="GO" id="GO:0005524">
    <property type="term" value="F:ATP binding"/>
    <property type="evidence" value="ECO:0007669"/>
    <property type="project" value="UniProtKB-KW"/>
</dbReference>
<keyword evidence="6" id="KW-0315">Glutamine amidotransferase</keyword>
<keyword evidence="4" id="KW-0067">ATP-binding</keyword>
<dbReference type="Pfam" id="PF01656">
    <property type="entry name" value="CbiA"/>
    <property type="match status" value="1"/>
</dbReference>
<dbReference type="PROSITE" id="PS51274">
    <property type="entry name" value="GATASE_COBBQ"/>
    <property type="match status" value="1"/>
</dbReference>
<evidence type="ECO:0000259" key="7">
    <source>
        <dbReference type="Pfam" id="PF01656"/>
    </source>
</evidence>
<reference evidence="9" key="1">
    <citation type="submission" date="2012-11" db="EMBL/GenBank/DDBJ databases">
        <title>Dependencies among metagenomic species, viruses, plasmids and units of genetic variation.</title>
        <authorList>
            <person name="Nielsen H.B."/>
            <person name="Almeida M."/>
            <person name="Juncker A.S."/>
            <person name="Rasmussen S."/>
            <person name="Li J."/>
            <person name="Sunagawa S."/>
            <person name="Plichta D."/>
            <person name="Gautier L."/>
            <person name="Le Chatelier E."/>
            <person name="Peletier E."/>
            <person name="Bonde I."/>
            <person name="Nielsen T."/>
            <person name="Manichanh C."/>
            <person name="Arumugam M."/>
            <person name="Batto J."/>
            <person name="Santos M.B.Q.D."/>
            <person name="Blom N."/>
            <person name="Borruel N."/>
            <person name="Burgdorf K.S."/>
            <person name="Boumezbeur F."/>
            <person name="Casellas F."/>
            <person name="Dore J."/>
            <person name="Guarner F."/>
            <person name="Hansen T."/>
            <person name="Hildebrand F."/>
            <person name="Kaas R.S."/>
            <person name="Kennedy S."/>
            <person name="Kristiansen K."/>
            <person name="Kultima J.R."/>
            <person name="Leonard P."/>
            <person name="Levenez F."/>
            <person name="Lund O."/>
            <person name="Moumen B."/>
            <person name="Le Paslier D."/>
            <person name="Pons N."/>
            <person name="Pedersen O."/>
            <person name="Prifti E."/>
            <person name="Qin J."/>
            <person name="Raes J."/>
            <person name="Tap J."/>
            <person name="Tims S."/>
            <person name="Ussery D.W."/>
            <person name="Yamada T."/>
            <person name="MetaHit consortium"/>
            <person name="Renault P."/>
            <person name="Sicheritz-Ponten T."/>
            <person name="Bork P."/>
            <person name="Wang J."/>
            <person name="Brunak S."/>
            <person name="Ehrlich S.D."/>
        </authorList>
    </citation>
    <scope>NUCLEOTIDE SEQUENCE [LARGE SCALE GENOMIC DNA]</scope>
</reference>
<proteinExistence type="predicted"/>
<evidence type="ECO:0000256" key="1">
    <source>
        <dbReference type="ARBA" id="ARBA00001946"/>
    </source>
</evidence>
<evidence type="ECO:0000256" key="6">
    <source>
        <dbReference type="ARBA" id="ARBA00022962"/>
    </source>
</evidence>
<dbReference type="InterPro" id="IPR004484">
    <property type="entry name" value="CbiA/CobB_synth"/>
</dbReference>
<dbReference type="GO" id="GO:0042242">
    <property type="term" value="F:cobyrinic acid a,c-diamide synthase activity"/>
    <property type="evidence" value="ECO:0007669"/>
    <property type="project" value="InterPro"/>
</dbReference>
<dbReference type="InterPro" id="IPR027417">
    <property type="entry name" value="P-loop_NTPase"/>
</dbReference>
<dbReference type="Proteomes" id="UP000018141">
    <property type="component" value="Unassembled WGS sequence"/>
</dbReference>
<dbReference type="CDD" id="cd03130">
    <property type="entry name" value="GATase1_CobB"/>
    <property type="match status" value="1"/>
</dbReference>
<accession>R7ADU1</accession>
<dbReference type="EMBL" id="CBHH010000062">
    <property type="protein sequence ID" value="CDD58978.1"/>
    <property type="molecule type" value="Genomic_DNA"/>
</dbReference>
<dbReference type="NCBIfam" id="TIGR00379">
    <property type="entry name" value="cobB"/>
    <property type="match status" value="1"/>
</dbReference>
<keyword evidence="3" id="KW-0547">Nucleotide-binding</keyword>
<evidence type="ECO:0000259" key="8">
    <source>
        <dbReference type="Pfam" id="PF07685"/>
    </source>
</evidence>
<name>R7ADU1_9FIRM</name>
<dbReference type="SUPFAM" id="SSF52540">
    <property type="entry name" value="P-loop containing nucleoside triphosphate hydrolases"/>
    <property type="match status" value="1"/>
</dbReference>